<evidence type="ECO:0000256" key="5">
    <source>
        <dbReference type="ARBA" id="ARBA00023136"/>
    </source>
</evidence>
<dbReference type="InterPro" id="IPR037185">
    <property type="entry name" value="EmrE-like"/>
</dbReference>
<dbReference type="Proteomes" id="UP001501588">
    <property type="component" value="Unassembled WGS sequence"/>
</dbReference>
<sequence length="111" mass="11294">MTPYWLALAAAISVSLLGQVLLKAGASGEGDFLAQLFRPATMVGLVCYGGAALLYIVALRRIPMSVALPCTAASYVVIALVGHFAFGEALGPQKVFAIALISAGVVVLASA</sequence>
<comment type="subcellular location">
    <subcellularLocation>
        <location evidence="1">Cell membrane</location>
        <topology evidence="1">Multi-pass membrane protein</topology>
    </subcellularLocation>
</comment>
<dbReference type="PANTHER" id="PTHR30561">
    <property type="entry name" value="SMR FAMILY PROTON-DEPENDENT DRUG EFFLUX TRANSPORTER SUGE"/>
    <property type="match status" value="1"/>
</dbReference>
<organism evidence="7 8">
    <name type="scientific">Craurococcus roseus</name>
    <dbReference type="NCBI Taxonomy" id="77585"/>
    <lineage>
        <taxon>Bacteria</taxon>
        <taxon>Pseudomonadati</taxon>
        <taxon>Pseudomonadota</taxon>
        <taxon>Alphaproteobacteria</taxon>
        <taxon>Acetobacterales</taxon>
        <taxon>Acetobacteraceae</taxon>
        <taxon>Craurococcus</taxon>
    </lineage>
</organism>
<feature type="transmembrane region" description="Helical" evidence="6">
    <location>
        <begin position="40"/>
        <end position="59"/>
    </location>
</feature>
<dbReference type="InterPro" id="IPR000390">
    <property type="entry name" value="Small_drug/metabolite_transptr"/>
</dbReference>
<reference evidence="7 8" key="1">
    <citation type="journal article" date="2019" name="Int. J. Syst. Evol. Microbiol.">
        <title>The Global Catalogue of Microorganisms (GCM) 10K type strain sequencing project: providing services to taxonomists for standard genome sequencing and annotation.</title>
        <authorList>
            <consortium name="The Broad Institute Genomics Platform"/>
            <consortium name="The Broad Institute Genome Sequencing Center for Infectious Disease"/>
            <person name="Wu L."/>
            <person name="Ma J."/>
        </authorList>
    </citation>
    <scope>NUCLEOTIDE SEQUENCE [LARGE SCALE GENOMIC DNA]</scope>
    <source>
        <strain evidence="7 8">JCM 9933</strain>
    </source>
</reference>
<keyword evidence="5 6" id="KW-0472">Membrane</keyword>
<evidence type="ECO:0000256" key="6">
    <source>
        <dbReference type="SAM" id="Phobius"/>
    </source>
</evidence>
<protein>
    <recommendedName>
        <fullName evidence="9">Multidrug transporter</fullName>
    </recommendedName>
</protein>
<feature type="transmembrane region" description="Helical" evidence="6">
    <location>
        <begin position="66"/>
        <end position="86"/>
    </location>
</feature>
<evidence type="ECO:0000256" key="2">
    <source>
        <dbReference type="ARBA" id="ARBA00022475"/>
    </source>
</evidence>
<dbReference type="Gene3D" id="1.10.3730.20">
    <property type="match status" value="1"/>
</dbReference>
<dbReference type="RefSeq" id="WP_343897113.1">
    <property type="nucleotide sequence ID" value="NZ_BAAAFZ010000063.1"/>
</dbReference>
<name>A0ABN1FT51_9PROT</name>
<dbReference type="SUPFAM" id="SSF103481">
    <property type="entry name" value="Multidrug resistance efflux transporter EmrE"/>
    <property type="match status" value="1"/>
</dbReference>
<keyword evidence="4 6" id="KW-1133">Transmembrane helix</keyword>
<evidence type="ECO:0000256" key="4">
    <source>
        <dbReference type="ARBA" id="ARBA00022989"/>
    </source>
</evidence>
<gene>
    <name evidence="7" type="ORF">GCM10009416_39410</name>
</gene>
<accession>A0ABN1FT51</accession>
<keyword evidence="8" id="KW-1185">Reference proteome</keyword>
<evidence type="ECO:0008006" key="9">
    <source>
        <dbReference type="Google" id="ProtNLM"/>
    </source>
</evidence>
<evidence type="ECO:0000313" key="7">
    <source>
        <dbReference type="EMBL" id="GAA0597271.1"/>
    </source>
</evidence>
<dbReference type="EMBL" id="BAAAFZ010000063">
    <property type="protein sequence ID" value="GAA0597271.1"/>
    <property type="molecule type" value="Genomic_DNA"/>
</dbReference>
<evidence type="ECO:0000256" key="1">
    <source>
        <dbReference type="ARBA" id="ARBA00004651"/>
    </source>
</evidence>
<keyword evidence="2" id="KW-1003">Cell membrane</keyword>
<feature type="transmembrane region" description="Helical" evidence="6">
    <location>
        <begin position="92"/>
        <end position="110"/>
    </location>
</feature>
<proteinExistence type="predicted"/>
<dbReference type="PANTHER" id="PTHR30561:SF9">
    <property type="entry name" value="4-AMINO-4-DEOXY-L-ARABINOSE-PHOSPHOUNDECAPRENOL FLIPPASE SUBUNIT ARNF-RELATED"/>
    <property type="match status" value="1"/>
</dbReference>
<evidence type="ECO:0000313" key="8">
    <source>
        <dbReference type="Proteomes" id="UP001501588"/>
    </source>
</evidence>
<keyword evidence="3 6" id="KW-0812">Transmembrane</keyword>
<comment type="caution">
    <text evidence="7">The sequence shown here is derived from an EMBL/GenBank/DDBJ whole genome shotgun (WGS) entry which is preliminary data.</text>
</comment>
<evidence type="ECO:0000256" key="3">
    <source>
        <dbReference type="ARBA" id="ARBA00022692"/>
    </source>
</evidence>